<protein>
    <submittedName>
        <fullName evidence="1">Uncharacterized protein</fullName>
    </submittedName>
</protein>
<dbReference type="EMBL" id="UINC01056951">
    <property type="protein sequence ID" value="SVB77593.1"/>
    <property type="molecule type" value="Genomic_DNA"/>
</dbReference>
<reference evidence="1" key="1">
    <citation type="submission" date="2018-05" db="EMBL/GenBank/DDBJ databases">
        <authorList>
            <person name="Lanie J.A."/>
            <person name="Ng W.-L."/>
            <person name="Kazmierczak K.M."/>
            <person name="Andrzejewski T.M."/>
            <person name="Davidsen T.M."/>
            <person name="Wayne K.J."/>
            <person name="Tettelin H."/>
            <person name="Glass J.I."/>
            <person name="Rusch D."/>
            <person name="Podicherti R."/>
            <person name="Tsui H.-C.T."/>
            <person name="Winkler M.E."/>
        </authorList>
    </citation>
    <scope>NUCLEOTIDE SEQUENCE</scope>
</reference>
<sequence length="69" mass="7996">MRQKILQVYKQMSINKLLIQKKILPITEVLAFQFVGKRKETEKICTKLLIQLNYSCGQNLSGLSINKNN</sequence>
<name>A0A382GSP4_9ZZZZ</name>
<gene>
    <name evidence="1" type="ORF">METZ01_LOCUS230447</name>
</gene>
<evidence type="ECO:0000313" key="1">
    <source>
        <dbReference type="EMBL" id="SVB77593.1"/>
    </source>
</evidence>
<dbReference type="AlphaFoldDB" id="A0A382GSP4"/>
<accession>A0A382GSP4</accession>
<proteinExistence type="predicted"/>
<organism evidence="1">
    <name type="scientific">marine metagenome</name>
    <dbReference type="NCBI Taxonomy" id="408172"/>
    <lineage>
        <taxon>unclassified sequences</taxon>
        <taxon>metagenomes</taxon>
        <taxon>ecological metagenomes</taxon>
    </lineage>
</organism>